<gene>
    <name evidence="2" type="ORF">UFOPK2157_00226</name>
    <name evidence="3" type="ORF">UFOPK2228_00321</name>
    <name evidence="4" type="ORF">UFOPK2245_00415</name>
</gene>
<dbReference type="PANTHER" id="PTHR42879:SF6">
    <property type="entry name" value="NADPH-DEPENDENT REDUCTASE BACG"/>
    <property type="match status" value="1"/>
</dbReference>
<dbReference type="PANTHER" id="PTHR42879">
    <property type="entry name" value="3-OXOACYL-(ACYL-CARRIER-PROTEIN) REDUCTASE"/>
    <property type="match status" value="1"/>
</dbReference>
<sequence length="257" mass="27185">MNFGIDGKVALVAASTSGLGLASAQALSLEGARVAISGRRGDVARSQAALLKGAVGFEMDLAVEGNAHELATKVAKEMGSVEILVLNSGGPKPGPAAKMTRAAFLEAAEYLIFQHIELVNAILPDMISKKWGRIIGIGSTAIQNPNPDLSLSSIARSSLAAYLKTLSKEVASEGVTVNMVHPGRVDTERVRQLDRFKAEKQNRPVTEIEQESIGTIPANRYGHPEEFGSTVAFLASKQASYITGVQIRVDGGRVEGY</sequence>
<name>A0A6J6KGX2_9ZZZZ</name>
<proteinExistence type="inferred from homology"/>
<dbReference type="InterPro" id="IPR036291">
    <property type="entry name" value="NAD(P)-bd_dom_sf"/>
</dbReference>
<dbReference type="EMBL" id="CAEZWF010000004">
    <property type="protein sequence ID" value="CAB4647069.1"/>
    <property type="molecule type" value="Genomic_DNA"/>
</dbReference>
<reference evidence="3" key="1">
    <citation type="submission" date="2020-05" db="EMBL/GenBank/DDBJ databases">
        <authorList>
            <person name="Chiriac C."/>
            <person name="Salcher M."/>
            <person name="Ghai R."/>
            <person name="Kavagutti S V."/>
        </authorList>
    </citation>
    <scope>NUCLEOTIDE SEQUENCE</scope>
</reference>
<dbReference type="PRINTS" id="PR00081">
    <property type="entry name" value="GDHRDH"/>
</dbReference>
<evidence type="ECO:0000313" key="2">
    <source>
        <dbReference type="EMBL" id="CAB4636205.1"/>
    </source>
</evidence>
<evidence type="ECO:0000313" key="4">
    <source>
        <dbReference type="EMBL" id="CAB4648830.1"/>
    </source>
</evidence>
<dbReference type="EMBL" id="CAEZVW010000004">
    <property type="protein sequence ID" value="CAB4636205.1"/>
    <property type="molecule type" value="Genomic_DNA"/>
</dbReference>
<dbReference type="SUPFAM" id="SSF51735">
    <property type="entry name" value="NAD(P)-binding Rossmann-fold domains"/>
    <property type="match status" value="1"/>
</dbReference>
<evidence type="ECO:0000313" key="3">
    <source>
        <dbReference type="EMBL" id="CAB4647069.1"/>
    </source>
</evidence>
<dbReference type="Gene3D" id="3.40.50.720">
    <property type="entry name" value="NAD(P)-binding Rossmann-like Domain"/>
    <property type="match status" value="1"/>
</dbReference>
<dbReference type="Pfam" id="PF13561">
    <property type="entry name" value="adh_short_C2"/>
    <property type="match status" value="1"/>
</dbReference>
<accession>A0A6J6KGX2</accession>
<organism evidence="3">
    <name type="scientific">freshwater metagenome</name>
    <dbReference type="NCBI Taxonomy" id="449393"/>
    <lineage>
        <taxon>unclassified sequences</taxon>
        <taxon>metagenomes</taxon>
        <taxon>ecological metagenomes</taxon>
    </lineage>
</organism>
<dbReference type="AlphaFoldDB" id="A0A6J6KGX2"/>
<dbReference type="EMBL" id="CAEZWK010000005">
    <property type="protein sequence ID" value="CAB4648830.1"/>
    <property type="molecule type" value="Genomic_DNA"/>
</dbReference>
<comment type="similarity">
    <text evidence="1">Belongs to the short-chain dehydrogenases/reductases (SDR) family.</text>
</comment>
<dbReference type="InterPro" id="IPR050259">
    <property type="entry name" value="SDR"/>
</dbReference>
<dbReference type="InterPro" id="IPR002347">
    <property type="entry name" value="SDR_fam"/>
</dbReference>
<protein>
    <submittedName>
        <fullName evidence="3">Unannotated protein</fullName>
    </submittedName>
</protein>
<evidence type="ECO:0000256" key="1">
    <source>
        <dbReference type="ARBA" id="ARBA00006484"/>
    </source>
</evidence>